<proteinExistence type="inferred from homology"/>
<gene>
    <name evidence="10" type="ORF">TAV2_LOCUS4799</name>
</gene>
<dbReference type="EMBL" id="CAJVSB020000194">
    <property type="protein sequence ID" value="CAH2042829.1"/>
    <property type="molecule type" value="Genomic_DNA"/>
</dbReference>
<evidence type="ECO:0000259" key="8">
    <source>
        <dbReference type="Pfam" id="PF14683"/>
    </source>
</evidence>
<feature type="domain" description="Rhamnogalacturonan lyase" evidence="9">
    <location>
        <begin position="309"/>
        <end position="380"/>
    </location>
</feature>
<protein>
    <recommendedName>
        <fullName evidence="4">rhamnogalacturonan endolyase</fullName>
        <ecNumber evidence="4">4.2.2.23</ecNumber>
    </recommendedName>
</protein>
<accession>A0AAU9RLX6</accession>
<dbReference type="PANTHER" id="PTHR32018">
    <property type="entry name" value="RHAMNOGALACTURONATE LYASE FAMILY PROTEIN"/>
    <property type="match status" value="1"/>
</dbReference>
<dbReference type="Gene3D" id="2.60.120.260">
    <property type="entry name" value="Galactose-binding domain-like"/>
    <property type="match status" value="1"/>
</dbReference>
<organism evidence="10 11">
    <name type="scientific">Thlaspi arvense</name>
    <name type="common">Field penny-cress</name>
    <dbReference type="NCBI Taxonomy" id="13288"/>
    <lineage>
        <taxon>Eukaryota</taxon>
        <taxon>Viridiplantae</taxon>
        <taxon>Streptophyta</taxon>
        <taxon>Embryophyta</taxon>
        <taxon>Tracheophyta</taxon>
        <taxon>Spermatophyta</taxon>
        <taxon>Magnoliopsida</taxon>
        <taxon>eudicotyledons</taxon>
        <taxon>Gunneridae</taxon>
        <taxon>Pentapetalae</taxon>
        <taxon>rosids</taxon>
        <taxon>malvids</taxon>
        <taxon>Brassicales</taxon>
        <taxon>Brassicaceae</taxon>
        <taxon>Thlaspideae</taxon>
        <taxon>Thlaspi</taxon>
    </lineage>
</organism>
<evidence type="ECO:0000256" key="1">
    <source>
        <dbReference type="ARBA" id="ARBA00001324"/>
    </source>
</evidence>
<dbReference type="InterPro" id="IPR029411">
    <property type="entry name" value="RG-lyase_III"/>
</dbReference>
<dbReference type="InterPro" id="IPR051850">
    <property type="entry name" value="Polysacch_Lyase_4"/>
</dbReference>
<feature type="domain" description="Rhamnogalacturonan lyase" evidence="8">
    <location>
        <begin position="394"/>
        <end position="581"/>
    </location>
</feature>
<dbReference type="InterPro" id="IPR013784">
    <property type="entry name" value="Carb-bd-like_fold"/>
</dbReference>
<dbReference type="GO" id="GO:0102210">
    <property type="term" value="F:rhamnogalacturonan endolyase activity"/>
    <property type="evidence" value="ECO:0007669"/>
    <property type="project" value="UniProtKB-EC"/>
</dbReference>
<evidence type="ECO:0000256" key="2">
    <source>
        <dbReference type="ARBA" id="ARBA00004613"/>
    </source>
</evidence>
<dbReference type="CDD" id="cd10316">
    <property type="entry name" value="RGL4_M"/>
    <property type="match status" value="1"/>
</dbReference>
<dbReference type="Proteomes" id="UP000836841">
    <property type="component" value="Unassembled WGS sequence"/>
</dbReference>
<dbReference type="SUPFAM" id="SSF49785">
    <property type="entry name" value="Galactose-binding domain-like"/>
    <property type="match status" value="1"/>
</dbReference>
<dbReference type="InterPro" id="IPR029413">
    <property type="entry name" value="RG-lyase_II"/>
</dbReference>
<dbReference type="AlphaFoldDB" id="A0AAU9RLX6"/>
<dbReference type="EC" id="4.2.2.23" evidence="4"/>
<dbReference type="GO" id="GO:0005576">
    <property type="term" value="C:extracellular region"/>
    <property type="evidence" value="ECO:0007669"/>
    <property type="project" value="UniProtKB-SubCell"/>
</dbReference>
<reference evidence="10 11" key="1">
    <citation type="submission" date="2022-03" db="EMBL/GenBank/DDBJ databases">
        <authorList>
            <person name="Nunn A."/>
            <person name="Chopra R."/>
            <person name="Nunn A."/>
            <person name="Contreras Garrido A."/>
        </authorList>
    </citation>
    <scope>NUCLEOTIDE SEQUENCE [LARGE SCALE GENOMIC DNA]</scope>
</reference>
<evidence type="ECO:0000256" key="6">
    <source>
        <dbReference type="ARBA" id="ARBA00022729"/>
    </source>
</evidence>
<keyword evidence="7" id="KW-0456">Lyase</keyword>
<comment type="subcellular location">
    <subcellularLocation>
        <location evidence="2">Secreted</location>
    </subcellularLocation>
</comment>
<dbReference type="GO" id="GO:0030246">
    <property type="term" value="F:carbohydrate binding"/>
    <property type="evidence" value="ECO:0007669"/>
    <property type="project" value="InterPro"/>
</dbReference>
<dbReference type="Gene3D" id="2.70.98.10">
    <property type="match status" value="1"/>
</dbReference>
<dbReference type="GO" id="GO:0005975">
    <property type="term" value="P:carbohydrate metabolic process"/>
    <property type="evidence" value="ECO:0007669"/>
    <property type="project" value="InterPro"/>
</dbReference>
<comment type="catalytic activity">
    <reaction evidence="1">
        <text>Endotype eliminative cleavage of L-alpha-rhamnopyranosyl-(1-&gt;4)-alpha-D-galactopyranosyluronic acid bonds of rhamnogalacturonan I domains in ramified hairy regions of pectin leaving L-rhamnopyranose at the reducing end and 4-deoxy-4,5-unsaturated D-galactopyranosyluronic acid at the non-reducing end.</text>
        <dbReference type="EC" id="4.2.2.23"/>
    </reaction>
</comment>
<dbReference type="InterPro" id="IPR011013">
    <property type="entry name" value="Gal_mutarotase_sf_dom"/>
</dbReference>
<evidence type="ECO:0000256" key="5">
    <source>
        <dbReference type="ARBA" id="ARBA00022525"/>
    </source>
</evidence>
<dbReference type="CDD" id="cd10320">
    <property type="entry name" value="RGL4_N"/>
    <property type="match status" value="1"/>
</dbReference>
<dbReference type="SUPFAM" id="SSF49452">
    <property type="entry name" value="Starch-binding domain-like"/>
    <property type="match status" value="1"/>
</dbReference>
<dbReference type="Gene3D" id="2.60.40.1120">
    <property type="entry name" value="Carboxypeptidase-like, regulatory domain"/>
    <property type="match status" value="1"/>
</dbReference>
<dbReference type="Pfam" id="PF14683">
    <property type="entry name" value="CBM-like"/>
    <property type="match status" value="1"/>
</dbReference>
<sequence length="593" mass="68585">MSKSSISILLTESNFLNDLIFRLTGTCFKVILQSEDQVEISFIRKWKNGMSFPINVEIRYIMLRGSSGFYSYAIFERPRGWPSLKMAQICDYQRFPDFAGIQLMTIRFRYMAISDERQRVMPTSSDRKNGRELDYPEAVQLTNPSNASLLGEVDDKYQYSCDNKDNRVHGWISNCPAVGFWMITPSDEFRVGGPFKQDLTSHCGPTVLSMFVSTHYAGTGMVMHFKEGEPWKKVFGPVFIYLNSDSVEENRQGLWQDAKEQMRKETASWPYTFPLSPDFSHSNQRGCIRGQLFFYDRYNSIHPIPAMFAYVGLALPGEIGSWQKENKVGYQFWTRADSEGNFFIENIRVGRYNLFAWVPGVIGDYKYFELITITPGCAIELYDLVYNPPRKGATLWEIGVPDRTAAEFFIPEPEPGLGNHLYADFDKFRQYGLWKRYTELYPWKDLIYTIGDSNYKRDWFFAHVTRYTGNYSYKATTWQIKFQLNNVCKTRNYTLRLALASANRAELQVRVNNEAAKRPLFTTGSIGKDNAIARHGIHGFYYMYEVGIPGKELVNGNNTIFLKQSKASGLFNGVMYDYIRLEEPQFEEVKDAN</sequence>
<evidence type="ECO:0000256" key="3">
    <source>
        <dbReference type="ARBA" id="ARBA00010418"/>
    </source>
</evidence>
<dbReference type="CDD" id="cd10317">
    <property type="entry name" value="RGL4_C"/>
    <property type="match status" value="1"/>
</dbReference>
<dbReference type="Pfam" id="PF14686">
    <property type="entry name" value="fn3_3"/>
    <property type="match status" value="1"/>
</dbReference>
<dbReference type="InterPro" id="IPR010325">
    <property type="entry name" value="Rhamnogal_lyase"/>
</dbReference>
<keyword evidence="5" id="KW-0964">Secreted</keyword>
<evidence type="ECO:0000256" key="4">
    <source>
        <dbReference type="ARBA" id="ARBA00012437"/>
    </source>
</evidence>
<dbReference type="InterPro" id="IPR014718">
    <property type="entry name" value="GH-type_carb-bd"/>
</dbReference>
<evidence type="ECO:0000259" key="9">
    <source>
        <dbReference type="Pfam" id="PF14686"/>
    </source>
</evidence>
<dbReference type="FunFam" id="2.60.40.1120:FF:000033">
    <property type="entry name" value="Rhamnogalacturonate lyase B"/>
    <property type="match status" value="1"/>
</dbReference>
<evidence type="ECO:0000313" key="10">
    <source>
        <dbReference type="EMBL" id="CAH2042829.1"/>
    </source>
</evidence>
<comment type="caution">
    <text evidence="10">The sequence shown here is derived from an EMBL/GenBank/DDBJ whole genome shotgun (WGS) entry which is preliminary data.</text>
</comment>
<dbReference type="SUPFAM" id="SSF74650">
    <property type="entry name" value="Galactose mutarotase-like"/>
    <property type="match status" value="1"/>
</dbReference>
<dbReference type="InterPro" id="IPR008979">
    <property type="entry name" value="Galactose-bd-like_sf"/>
</dbReference>
<evidence type="ECO:0000256" key="7">
    <source>
        <dbReference type="ARBA" id="ARBA00023239"/>
    </source>
</evidence>
<dbReference type="Pfam" id="PF06045">
    <property type="entry name" value="Rhamnogal_lyase"/>
    <property type="match status" value="1"/>
</dbReference>
<dbReference type="PANTHER" id="PTHR32018:SF6">
    <property type="entry name" value="RHAMNOGALACTURONAN ENDOLYASE"/>
    <property type="match status" value="1"/>
</dbReference>
<comment type="similarity">
    <text evidence="3">Belongs to the polysaccharide lyase 4 family.</text>
</comment>
<name>A0AAU9RLX6_THLAR</name>
<keyword evidence="11" id="KW-1185">Reference proteome</keyword>
<keyword evidence="6" id="KW-0732">Signal</keyword>
<evidence type="ECO:0000313" key="11">
    <source>
        <dbReference type="Proteomes" id="UP000836841"/>
    </source>
</evidence>